<reference evidence="8" key="1">
    <citation type="submission" date="2020-11" db="EMBL/GenBank/DDBJ databases">
        <authorList>
            <person name="Tran Van P."/>
        </authorList>
    </citation>
    <scope>NUCLEOTIDE SEQUENCE</scope>
</reference>
<name>A0A7R9ANL1_TIMSH</name>
<dbReference type="SUPFAM" id="SSF103473">
    <property type="entry name" value="MFS general substrate transporter"/>
    <property type="match status" value="1"/>
</dbReference>
<evidence type="ECO:0000256" key="4">
    <source>
        <dbReference type="ARBA" id="ARBA00022989"/>
    </source>
</evidence>
<feature type="domain" description="Major facilitator superfamily associated" evidence="7">
    <location>
        <begin position="22"/>
        <end position="500"/>
    </location>
</feature>
<feature type="transmembrane region" description="Helical" evidence="6">
    <location>
        <begin position="498"/>
        <end position="519"/>
    </location>
</feature>
<dbReference type="EMBL" id="OC000541">
    <property type="protein sequence ID" value="CAD7257623.1"/>
    <property type="molecule type" value="Genomic_DNA"/>
</dbReference>
<dbReference type="CDD" id="cd17335">
    <property type="entry name" value="MFS_MFSD6"/>
    <property type="match status" value="1"/>
</dbReference>
<dbReference type="PANTHER" id="PTHR16172">
    <property type="entry name" value="MAJOR FACILITATOR SUPERFAMILY DOMAIN-CONTAINING PROTEIN 6-LIKE"/>
    <property type="match status" value="1"/>
</dbReference>
<feature type="transmembrane region" description="Helical" evidence="6">
    <location>
        <begin position="85"/>
        <end position="104"/>
    </location>
</feature>
<dbReference type="Gene3D" id="1.20.1250.20">
    <property type="entry name" value="MFS general substrate transporter like domains"/>
    <property type="match status" value="3"/>
</dbReference>
<organism evidence="8">
    <name type="scientific">Timema shepardi</name>
    <name type="common">Walking stick</name>
    <dbReference type="NCBI Taxonomy" id="629360"/>
    <lineage>
        <taxon>Eukaryota</taxon>
        <taxon>Metazoa</taxon>
        <taxon>Ecdysozoa</taxon>
        <taxon>Arthropoda</taxon>
        <taxon>Hexapoda</taxon>
        <taxon>Insecta</taxon>
        <taxon>Pterygota</taxon>
        <taxon>Neoptera</taxon>
        <taxon>Polyneoptera</taxon>
        <taxon>Phasmatodea</taxon>
        <taxon>Timematodea</taxon>
        <taxon>Timematoidea</taxon>
        <taxon>Timematidae</taxon>
        <taxon>Timema</taxon>
    </lineage>
</organism>
<dbReference type="InterPro" id="IPR051717">
    <property type="entry name" value="MFS_MFSD6"/>
</dbReference>
<feature type="transmembrane region" description="Helical" evidence="6">
    <location>
        <begin position="217"/>
        <end position="239"/>
    </location>
</feature>
<accession>A0A7R9ANL1</accession>
<evidence type="ECO:0000256" key="1">
    <source>
        <dbReference type="ARBA" id="ARBA00004141"/>
    </source>
</evidence>
<dbReference type="PANTHER" id="PTHR16172:SF37">
    <property type="entry name" value="RE36877P"/>
    <property type="match status" value="1"/>
</dbReference>
<feature type="transmembrane region" description="Helical" evidence="6">
    <location>
        <begin position="289"/>
        <end position="312"/>
    </location>
</feature>
<feature type="transmembrane region" description="Helical" evidence="6">
    <location>
        <begin position="476"/>
        <end position="492"/>
    </location>
</feature>
<dbReference type="AlphaFoldDB" id="A0A7R9ANL1"/>
<dbReference type="InterPro" id="IPR036259">
    <property type="entry name" value="MFS_trans_sf"/>
</dbReference>
<keyword evidence="3 6" id="KW-0812">Transmembrane</keyword>
<evidence type="ECO:0000313" key="8">
    <source>
        <dbReference type="EMBL" id="CAD7257623.1"/>
    </source>
</evidence>
<comment type="subcellular location">
    <subcellularLocation>
        <location evidence="1">Membrane</location>
        <topology evidence="1">Multi-pass membrane protein</topology>
    </subcellularLocation>
</comment>
<feature type="transmembrane region" description="Helical" evidence="6">
    <location>
        <begin position="333"/>
        <end position="357"/>
    </location>
</feature>
<feature type="transmembrane region" description="Helical" evidence="6">
    <location>
        <begin position="377"/>
        <end position="396"/>
    </location>
</feature>
<evidence type="ECO:0000256" key="6">
    <source>
        <dbReference type="SAM" id="Phobius"/>
    </source>
</evidence>
<feature type="transmembrane region" description="Helical" evidence="6">
    <location>
        <begin position="52"/>
        <end position="76"/>
    </location>
</feature>
<feature type="transmembrane region" description="Helical" evidence="6">
    <location>
        <begin position="408"/>
        <end position="430"/>
    </location>
</feature>
<proteinExistence type="inferred from homology"/>
<evidence type="ECO:0000256" key="2">
    <source>
        <dbReference type="ARBA" id="ARBA00005241"/>
    </source>
</evidence>
<feature type="transmembrane region" description="Helical" evidence="6">
    <location>
        <begin position="260"/>
        <end position="277"/>
    </location>
</feature>
<dbReference type="InterPro" id="IPR024989">
    <property type="entry name" value="MFS_assoc_dom"/>
</dbReference>
<evidence type="ECO:0000256" key="3">
    <source>
        <dbReference type="ARBA" id="ARBA00022692"/>
    </source>
</evidence>
<dbReference type="Pfam" id="PF12832">
    <property type="entry name" value="MFS_1_like"/>
    <property type="match status" value="1"/>
</dbReference>
<evidence type="ECO:0000259" key="7">
    <source>
        <dbReference type="Pfam" id="PF12832"/>
    </source>
</evidence>
<feature type="transmembrane region" description="Helical" evidence="6">
    <location>
        <begin position="20"/>
        <end position="40"/>
    </location>
</feature>
<keyword evidence="4 6" id="KW-1133">Transmembrane helix</keyword>
<protein>
    <recommendedName>
        <fullName evidence="7">Major facilitator superfamily associated domain-containing protein</fullName>
    </recommendedName>
</protein>
<dbReference type="GO" id="GO:0016020">
    <property type="term" value="C:membrane"/>
    <property type="evidence" value="ECO:0007669"/>
    <property type="project" value="UniProtKB-SubCell"/>
</dbReference>
<keyword evidence="5 6" id="KW-0472">Membrane</keyword>
<evidence type="ECO:0000256" key="5">
    <source>
        <dbReference type="ARBA" id="ARBA00023136"/>
    </source>
</evidence>
<sequence>MADNSKQGVGSRWKINYRLVPVKAHYFFFMASMGPILPFLQVFGKQLGVSEIVMGSITGVLPFLFLVAKPVFGYVVDYFQKQRKLVFMGLITAMSTFFVLLYFIPQPEERHNSTQPYYLTDISCQNISTCTPEKELAAQDCGLAHSVNCNYECQKAGNGTKLLVLLTIDNSLNHTVWPCMRENVSTTLCGTEVQLCDLTCWPDKSNAGKDCLYGTPAFWGFVLLMSLGTIGFNVANSVSDAICFDVLGSGGEMGYGRQRVFGTVGFGITAFLAGWTIDWYSAGNATKDYTPAFVLVFVLTCVDLLCCTKLKLPHIPRSESILKDVGKLLKHRHILIFLVFAILAGINDSFIIYYLFWYLEDLADQTNTQANIKLLEGLVVAAETLVGEVIFFSLSGRILKRIGYGHTLTLCFLCYAIRLAAISAIPNPWWVLSIELLMQGPTYAMCYTTIVAYASAVSPPGASATMQGLVAGMDDGFGYAIGSMAGGLLYHWQGGRVAFAICATLALVSSVSHGILYHFMLKGTMVKAELFNLSYGDFIVKYHYRAHRSFTTHNNSSDDQHTRNFPSQGIGFLKTHIIESHLLSQLVEFLQHARHTGVKRLAAPCAVTNCLYMFSILKVSSLLLKTFSFSPRKLSMSVGRFRGDTVVFIRSVAVLTSSREKPTNETYHSHFLVYALVTSGPPGAKNLEVQP</sequence>
<comment type="similarity">
    <text evidence="2">Belongs to the major facilitator superfamily. MFSD6 family.</text>
</comment>
<gene>
    <name evidence="8" type="ORF">TSIB3V08_LOCUS1880</name>
</gene>